<evidence type="ECO:0000313" key="5">
    <source>
        <dbReference type="WBParaSite" id="Pan_g5547.t1"/>
    </source>
</evidence>
<dbReference type="InterPro" id="IPR003582">
    <property type="entry name" value="ShKT_dom"/>
</dbReference>
<evidence type="ECO:0000259" key="3">
    <source>
        <dbReference type="PROSITE" id="PS51670"/>
    </source>
</evidence>
<dbReference type="AlphaFoldDB" id="A0A7E5A001"/>
<name>A0A7E5A001_PANRE</name>
<protein>
    <submittedName>
        <fullName evidence="5">ShKT domain-containing protein</fullName>
    </submittedName>
</protein>
<reference evidence="5" key="2">
    <citation type="submission" date="2020-10" db="UniProtKB">
        <authorList>
            <consortium name="WormBaseParasite"/>
        </authorList>
    </citation>
    <scope>IDENTIFICATION</scope>
</reference>
<dbReference type="Pfam" id="PF01549">
    <property type="entry name" value="ShK"/>
    <property type="match status" value="1"/>
</dbReference>
<feature type="domain" description="ShKT" evidence="3">
    <location>
        <begin position="80"/>
        <end position="115"/>
    </location>
</feature>
<dbReference type="WBParaSite" id="Pan_g5547.t1">
    <property type="protein sequence ID" value="Pan_g5547.t1"/>
    <property type="gene ID" value="Pan_g5547"/>
</dbReference>
<dbReference type="Proteomes" id="UP000492821">
    <property type="component" value="Unassembled WGS sequence"/>
</dbReference>
<sequence length="182" mass="18544">MQFVSVIVIAFAALVTLSNAQYNSCNYCGGYGYGGYRGGYGGYGGYGSYGYGGYASPLLSPYGGSTLGLNRGIGLGNSMCYDRSPNCAYMVSMGECATNPLATQSMCPISCGTGCTYGTAGLGYGTMDALADNSLLYSGLGGLGVGGLSGLNSLTYPGILKSKKQATNEKIISRPVEAAAKE</sequence>
<proteinExistence type="predicted"/>
<keyword evidence="2" id="KW-0732">Signal</keyword>
<organism evidence="4 5">
    <name type="scientific">Panagrellus redivivus</name>
    <name type="common">Microworm</name>
    <dbReference type="NCBI Taxonomy" id="6233"/>
    <lineage>
        <taxon>Eukaryota</taxon>
        <taxon>Metazoa</taxon>
        <taxon>Ecdysozoa</taxon>
        <taxon>Nematoda</taxon>
        <taxon>Chromadorea</taxon>
        <taxon>Rhabditida</taxon>
        <taxon>Tylenchina</taxon>
        <taxon>Panagrolaimomorpha</taxon>
        <taxon>Panagrolaimoidea</taxon>
        <taxon>Panagrolaimidae</taxon>
        <taxon>Panagrellus</taxon>
    </lineage>
</organism>
<keyword evidence="4" id="KW-1185">Reference proteome</keyword>
<evidence type="ECO:0000313" key="4">
    <source>
        <dbReference type="Proteomes" id="UP000492821"/>
    </source>
</evidence>
<dbReference type="PROSITE" id="PS51670">
    <property type="entry name" value="SHKT"/>
    <property type="match status" value="1"/>
</dbReference>
<reference evidence="4" key="1">
    <citation type="journal article" date="2013" name="Genetics">
        <title>The draft genome and transcriptome of Panagrellus redivivus are shaped by the harsh demands of a free-living lifestyle.</title>
        <authorList>
            <person name="Srinivasan J."/>
            <person name="Dillman A.R."/>
            <person name="Macchietto M.G."/>
            <person name="Heikkinen L."/>
            <person name="Lakso M."/>
            <person name="Fracchia K.M."/>
            <person name="Antoshechkin I."/>
            <person name="Mortazavi A."/>
            <person name="Wong G."/>
            <person name="Sternberg P.W."/>
        </authorList>
    </citation>
    <scope>NUCLEOTIDE SEQUENCE [LARGE SCALE GENOMIC DNA]</scope>
    <source>
        <strain evidence="4">MT8872</strain>
    </source>
</reference>
<accession>A0A7E5A001</accession>
<evidence type="ECO:0000256" key="2">
    <source>
        <dbReference type="SAM" id="SignalP"/>
    </source>
</evidence>
<evidence type="ECO:0000256" key="1">
    <source>
        <dbReference type="PROSITE-ProRule" id="PRU01005"/>
    </source>
</evidence>
<feature type="chain" id="PRO_5028841634" evidence="2">
    <location>
        <begin position="21"/>
        <end position="182"/>
    </location>
</feature>
<comment type="caution">
    <text evidence="1">Lacks conserved residue(s) required for the propagation of feature annotation.</text>
</comment>
<feature type="signal peptide" evidence="2">
    <location>
        <begin position="1"/>
        <end position="20"/>
    </location>
</feature>